<dbReference type="AlphaFoldDB" id="A0A379C2J9"/>
<dbReference type="STRING" id="1122949.GCA_000378725_00831"/>
<protein>
    <submittedName>
        <fullName evidence="2">Uncharacterized protein</fullName>
    </submittedName>
</protein>
<dbReference type="Proteomes" id="UP000255517">
    <property type="component" value="Unassembled WGS sequence"/>
</dbReference>
<keyword evidence="1" id="KW-0175">Coiled coil</keyword>
<evidence type="ECO:0000256" key="1">
    <source>
        <dbReference type="SAM" id="Coils"/>
    </source>
</evidence>
<organism evidence="2 3">
    <name type="scientific">Peptoniphilus lacrimalis</name>
    <dbReference type="NCBI Taxonomy" id="33031"/>
    <lineage>
        <taxon>Bacteria</taxon>
        <taxon>Bacillati</taxon>
        <taxon>Bacillota</taxon>
        <taxon>Tissierellia</taxon>
        <taxon>Tissierellales</taxon>
        <taxon>Peptoniphilaceae</taxon>
        <taxon>Peptoniphilus</taxon>
    </lineage>
</organism>
<name>A0A379C2J9_9FIRM</name>
<dbReference type="OrthoDB" id="9788304at2"/>
<reference evidence="2 3" key="1">
    <citation type="submission" date="2018-06" db="EMBL/GenBank/DDBJ databases">
        <authorList>
            <consortium name="Pathogen Informatics"/>
            <person name="Doyle S."/>
        </authorList>
    </citation>
    <scope>NUCLEOTIDE SEQUENCE [LARGE SCALE GENOMIC DNA]</scope>
    <source>
        <strain evidence="2 3">NCTC13149</strain>
    </source>
</reference>
<accession>A0A379C2J9</accession>
<feature type="coiled-coil region" evidence="1">
    <location>
        <begin position="4"/>
        <end position="55"/>
    </location>
</feature>
<proteinExistence type="predicted"/>
<gene>
    <name evidence="2" type="ORF">NCTC13149_00262</name>
</gene>
<evidence type="ECO:0000313" key="3">
    <source>
        <dbReference type="Proteomes" id="UP000255517"/>
    </source>
</evidence>
<dbReference type="RefSeq" id="WP_019034659.1">
    <property type="nucleotide sequence ID" value="NZ_UGSZ01000001.1"/>
</dbReference>
<dbReference type="EMBL" id="UGSZ01000001">
    <property type="protein sequence ID" value="SUB56490.1"/>
    <property type="molecule type" value="Genomic_DNA"/>
</dbReference>
<evidence type="ECO:0000313" key="2">
    <source>
        <dbReference type="EMBL" id="SUB56490.1"/>
    </source>
</evidence>
<sequence>MSFLDNFQTNLDEIRNNLNIITKRLSQNTREIRDIAKIKLEIIKEKKNLNSLYKELGTHHYKLYKNLETTLNEDNQIVKIDISLARIKSLEDSIKSQGKDSIDSGISGLYIMDNKKDNDD</sequence>